<dbReference type="Pfam" id="PF00010">
    <property type="entry name" value="HLH"/>
    <property type="match status" value="1"/>
</dbReference>
<feature type="compositionally biased region" description="Low complexity" evidence="2">
    <location>
        <begin position="193"/>
        <end position="214"/>
    </location>
</feature>
<dbReference type="OrthoDB" id="2133190at2759"/>
<feature type="domain" description="BHLH" evidence="3">
    <location>
        <begin position="225"/>
        <end position="296"/>
    </location>
</feature>
<feature type="coiled-coil region" evidence="1">
    <location>
        <begin position="286"/>
        <end position="313"/>
    </location>
</feature>
<keyword evidence="1" id="KW-0175">Coiled coil</keyword>
<sequence>MNFYRQSFHMSPLMEDSNFSCHQTDFDLRNIEPSSHLQCHKVDQDWTCEDSHVGSLHLDMTLGDYSAFSGLPQDYSHVDSRTYGDARDSSEQLLKGHDVSALEDDVLSYSLSPSDGESDVWSPSVQGVDGLSPRSSSAKFTRHLYLNREEELFISTSQASNTRRNRSPSLLPTKLEQPIVKEENSPSEAPILSPSSICSSRKSSAMPSPSVSTPVEDSELSAMKKKKAAHNAIEKRYRTNMNAKFVALGGAIPSFRTRPLVNSTGVKGVRKSVRDGSQPQNKSEILTNALAYIQELQEESRLLQNELNVLKDNLLPGSIWRPCHGVERKW</sequence>
<evidence type="ECO:0000313" key="4">
    <source>
        <dbReference type="EMBL" id="OXV11038.1"/>
    </source>
</evidence>
<feature type="compositionally biased region" description="Polar residues" evidence="2">
    <location>
        <begin position="113"/>
        <end position="125"/>
    </location>
</feature>
<dbReference type="Gene3D" id="4.10.280.10">
    <property type="entry name" value="Helix-loop-helix DNA-binding domain"/>
    <property type="match status" value="1"/>
</dbReference>
<keyword evidence="5" id="KW-1185">Reference proteome</keyword>
<reference evidence="4 5" key="1">
    <citation type="journal article" date="2015" name="Environ. Microbiol.">
        <title>Metagenome sequence of Elaphomyces granulatus from sporocarp tissue reveals Ascomycota ectomycorrhizal fingerprints of genome expansion and a Proteobacteria-rich microbiome.</title>
        <authorList>
            <person name="Quandt C.A."/>
            <person name="Kohler A."/>
            <person name="Hesse C.N."/>
            <person name="Sharpton T.J."/>
            <person name="Martin F."/>
            <person name="Spatafora J.W."/>
        </authorList>
    </citation>
    <scope>NUCLEOTIDE SEQUENCE [LARGE SCALE GENOMIC DNA]</scope>
    <source>
        <strain evidence="4 5">OSC145934</strain>
    </source>
</reference>
<evidence type="ECO:0000256" key="1">
    <source>
        <dbReference type="SAM" id="Coils"/>
    </source>
</evidence>
<dbReference type="PROSITE" id="PS50888">
    <property type="entry name" value="BHLH"/>
    <property type="match status" value="1"/>
</dbReference>
<proteinExistence type="predicted"/>
<dbReference type="CDD" id="cd11395">
    <property type="entry name" value="bHLHzip_SREBP_like"/>
    <property type="match status" value="1"/>
</dbReference>
<organism evidence="4 5">
    <name type="scientific">Elaphomyces granulatus</name>
    <dbReference type="NCBI Taxonomy" id="519963"/>
    <lineage>
        <taxon>Eukaryota</taxon>
        <taxon>Fungi</taxon>
        <taxon>Dikarya</taxon>
        <taxon>Ascomycota</taxon>
        <taxon>Pezizomycotina</taxon>
        <taxon>Eurotiomycetes</taxon>
        <taxon>Eurotiomycetidae</taxon>
        <taxon>Eurotiales</taxon>
        <taxon>Elaphomycetaceae</taxon>
        <taxon>Elaphomyces</taxon>
    </lineage>
</organism>
<dbReference type="GO" id="GO:0046983">
    <property type="term" value="F:protein dimerization activity"/>
    <property type="evidence" value="ECO:0007669"/>
    <property type="project" value="InterPro"/>
</dbReference>
<dbReference type="SMART" id="SM00353">
    <property type="entry name" value="HLH"/>
    <property type="match status" value="1"/>
</dbReference>
<evidence type="ECO:0000259" key="3">
    <source>
        <dbReference type="PROSITE" id="PS50888"/>
    </source>
</evidence>
<dbReference type="InterPro" id="IPR052099">
    <property type="entry name" value="Regulatory_TF_Diverse"/>
</dbReference>
<protein>
    <recommendedName>
        <fullName evidence="3">BHLH domain-containing protein</fullName>
    </recommendedName>
</protein>
<dbReference type="InterPro" id="IPR036638">
    <property type="entry name" value="HLH_DNA-bd_sf"/>
</dbReference>
<evidence type="ECO:0000256" key="2">
    <source>
        <dbReference type="SAM" id="MobiDB-lite"/>
    </source>
</evidence>
<feature type="region of interest" description="Disordered" evidence="2">
    <location>
        <begin position="180"/>
        <end position="218"/>
    </location>
</feature>
<gene>
    <name evidence="4" type="ORF">Egran_01199</name>
</gene>
<feature type="region of interest" description="Disordered" evidence="2">
    <location>
        <begin position="113"/>
        <end position="134"/>
    </location>
</feature>
<name>A0A232M3W6_9EURO</name>
<dbReference type="Proteomes" id="UP000243515">
    <property type="component" value="Unassembled WGS sequence"/>
</dbReference>
<dbReference type="EMBL" id="NPHW01002640">
    <property type="protein sequence ID" value="OXV11038.1"/>
    <property type="molecule type" value="Genomic_DNA"/>
</dbReference>
<accession>A0A232M3W6</accession>
<dbReference type="AlphaFoldDB" id="A0A232M3W6"/>
<evidence type="ECO:0000313" key="5">
    <source>
        <dbReference type="Proteomes" id="UP000243515"/>
    </source>
</evidence>
<dbReference type="InterPro" id="IPR011598">
    <property type="entry name" value="bHLH_dom"/>
</dbReference>
<dbReference type="PANTHER" id="PTHR47336">
    <property type="entry name" value="TRANSCRIPTION FACTOR HMS1-RELATED"/>
    <property type="match status" value="1"/>
</dbReference>
<dbReference type="PANTHER" id="PTHR47336:SF4">
    <property type="entry name" value="BHLH TRANSCRIPTION FACTOR (EUROFUNG)"/>
    <property type="match status" value="1"/>
</dbReference>
<dbReference type="SUPFAM" id="SSF47459">
    <property type="entry name" value="HLH, helix-loop-helix DNA-binding domain"/>
    <property type="match status" value="1"/>
</dbReference>
<comment type="caution">
    <text evidence="4">The sequence shown here is derived from an EMBL/GenBank/DDBJ whole genome shotgun (WGS) entry which is preliminary data.</text>
</comment>